<dbReference type="InterPro" id="IPR016516">
    <property type="entry name" value="UCP07580"/>
</dbReference>
<dbReference type="Proteomes" id="UP000500953">
    <property type="component" value="Chromosome"/>
</dbReference>
<dbReference type="PANTHER" id="PTHR39456">
    <property type="entry name" value="METAL-DEPENDENT HYDROLASE"/>
    <property type="match status" value="1"/>
</dbReference>
<keyword evidence="1" id="KW-0378">Hydrolase</keyword>
<gene>
    <name evidence="1" type="ORF">F6W96_26805</name>
</gene>
<dbReference type="EMBL" id="CP046173">
    <property type="protein sequence ID" value="QIS24461.1"/>
    <property type="molecule type" value="Genomic_DNA"/>
</dbReference>
<evidence type="ECO:0000313" key="2">
    <source>
        <dbReference type="Proteomes" id="UP000500953"/>
    </source>
</evidence>
<dbReference type="PANTHER" id="PTHR39456:SF1">
    <property type="entry name" value="METAL-DEPENDENT HYDROLASE"/>
    <property type="match status" value="1"/>
</dbReference>
<dbReference type="GO" id="GO:0016787">
    <property type="term" value="F:hydrolase activity"/>
    <property type="evidence" value="ECO:0007669"/>
    <property type="project" value="UniProtKB-KW"/>
</dbReference>
<evidence type="ECO:0000313" key="1">
    <source>
        <dbReference type="EMBL" id="QIS24461.1"/>
    </source>
</evidence>
<proteinExistence type="predicted"/>
<organism evidence="1 2">
    <name type="scientific">Nocardia terpenica</name>
    <dbReference type="NCBI Taxonomy" id="455432"/>
    <lineage>
        <taxon>Bacteria</taxon>
        <taxon>Bacillati</taxon>
        <taxon>Actinomycetota</taxon>
        <taxon>Actinomycetes</taxon>
        <taxon>Mycobacteriales</taxon>
        <taxon>Nocardiaceae</taxon>
        <taxon>Nocardia</taxon>
    </lineage>
</organism>
<dbReference type="PIRSF" id="PIRSF007580">
    <property type="entry name" value="UCP07580"/>
    <property type="match status" value="1"/>
</dbReference>
<accession>A0A6G9ZGD8</accession>
<dbReference type="AlphaFoldDB" id="A0A6G9ZGD8"/>
<reference evidence="1 2" key="1">
    <citation type="journal article" date="2019" name="ACS Chem. Biol.">
        <title>Identification and Mobilization of a Cryptic Antibiotic Biosynthesis Gene Locus from a Human-Pathogenic Nocardia Isolate.</title>
        <authorList>
            <person name="Herisse M."/>
            <person name="Ishida K."/>
            <person name="Porter J.L."/>
            <person name="Howden B."/>
            <person name="Hertweck C."/>
            <person name="Stinear T.P."/>
            <person name="Pidot S.J."/>
        </authorList>
    </citation>
    <scope>NUCLEOTIDE SEQUENCE [LARGE SCALE GENOMIC DNA]</scope>
    <source>
        <strain evidence="1 2">AUSMDU00012715</strain>
    </source>
</reference>
<dbReference type="Pfam" id="PF10118">
    <property type="entry name" value="Metal_hydrol"/>
    <property type="match status" value="1"/>
</dbReference>
<name>A0A6G9ZGD8_9NOCA</name>
<protein>
    <submittedName>
        <fullName evidence="1">Metal-dependent hydrolase</fullName>
    </submittedName>
</protein>
<sequence>MRPFRRRPTTPTDALDPGPVALRPRHVSFDISDAPLHWIPGQPVASHIVSAFNFIFPEAERFFIDAFTEALPLIDDARLREDVLGFIGQETVHADTHEQTMSQFFARHGIDTAPLQRQIDWIVRKVFGPRDFDDAALRHQYLVERLAVIGAAENFTAFLGDFALNNNWQRYRAHVAMAQMWRWHGAEEMEHRTVAHDVATYFDDSYLRRIRALAICLAALGLLYLRAVRYLAGHDPAIGKHRFAIARGYFAGARRGLLPTPAQMLRSIIDYLRPSYTPDMTGSMAQALTFLARVEAEYAA</sequence>